<proteinExistence type="predicted"/>
<sequence length="293" mass="33732">MRTRSLNGIVKPKSYLTTKYPLSIALISPELKSTATALKHPQWLKSMQHELTALKKAERLKSRLGAKRYLQTPGIDHEETLSPDVKPATMTERALEAMPCSLVGTWYLGLQRNRMWWLGPSLKGDPVASTCPLCLKGPETSLHALWGCDKLSSICENIFLHLQVPNFLYWDIYEFLYTCLGGVSIALFEKFIICLWRIWYRQNKWENEKSCVNDDLLFDWCMEYLRRYSSANKHTPRLANLLESQPVVRWSKPSFEFMKINYDAALNFELGKSGVGVVFRDDTGFFLTTGSWT</sequence>
<evidence type="ECO:0000313" key="2">
    <source>
        <dbReference type="Proteomes" id="UP000596661"/>
    </source>
</evidence>
<dbReference type="PANTHER" id="PTHR47074:SF48">
    <property type="entry name" value="POLYNUCLEOTIDYL TRANSFERASE, RIBONUCLEASE H-LIKE SUPERFAMILY PROTEIN"/>
    <property type="match status" value="1"/>
</dbReference>
<keyword evidence="2" id="KW-1185">Reference proteome</keyword>
<dbReference type="EnsemblPlants" id="evm.model.04.1813">
    <property type="protein sequence ID" value="cds.evm.model.04.1813"/>
    <property type="gene ID" value="evm.TU.04.1813"/>
</dbReference>
<dbReference type="Gramene" id="evm.model.04.1813">
    <property type="protein sequence ID" value="cds.evm.model.04.1813"/>
    <property type="gene ID" value="evm.TU.04.1813"/>
</dbReference>
<organism evidence="1 2">
    <name type="scientific">Cannabis sativa</name>
    <name type="common">Hemp</name>
    <name type="synonym">Marijuana</name>
    <dbReference type="NCBI Taxonomy" id="3483"/>
    <lineage>
        <taxon>Eukaryota</taxon>
        <taxon>Viridiplantae</taxon>
        <taxon>Streptophyta</taxon>
        <taxon>Embryophyta</taxon>
        <taxon>Tracheophyta</taxon>
        <taxon>Spermatophyta</taxon>
        <taxon>Magnoliopsida</taxon>
        <taxon>eudicotyledons</taxon>
        <taxon>Gunneridae</taxon>
        <taxon>Pentapetalae</taxon>
        <taxon>rosids</taxon>
        <taxon>fabids</taxon>
        <taxon>Rosales</taxon>
        <taxon>Cannabaceae</taxon>
        <taxon>Cannabis</taxon>
    </lineage>
</organism>
<dbReference type="PANTHER" id="PTHR47074">
    <property type="entry name" value="BNAC02G40300D PROTEIN"/>
    <property type="match status" value="1"/>
</dbReference>
<evidence type="ECO:0000313" key="1">
    <source>
        <dbReference type="EnsemblPlants" id="cds.evm.model.04.1813"/>
    </source>
</evidence>
<protein>
    <recommendedName>
        <fullName evidence="3">Reverse transcriptase zinc-binding domain-containing protein</fullName>
    </recommendedName>
</protein>
<reference evidence="1" key="2">
    <citation type="submission" date="2021-03" db="UniProtKB">
        <authorList>
            <consortium name="EnsemblPlants"/>
        </authorList>
    </citation>
    <scope>IDENTIFICATION</scope>
</reference>
<dbReference type="AlphaFoldDB" id="A0A803PEN7"/>
<dbReference type="InterPro" id="IPR052929">
    <property type="entry name" value="RNase_H-like_EbsB-rel"/>
</dbReference>
<accession>A0A803PEN7</accession>
<dbReference type="EMBL" id="UZAU01000400">
    <property type="status" value="NOT_ANNOTATED_CDS"/>
    <property type="molecule type" value="Genomic_DNA"/>
</dbReference>
<reference evidence="1" key="1">
    <citation type="submission" date="2018-11" db="EMBL/GenBank/DDBJ databases">
        <authorList>
            <person name="Grassa J C."/>
        </authorList>
    </citation>
    <scope>NUCLEOTIDE SEQUENCE [LARGE SCALE GENOMIC DNA]</scope>
</reference>
<name>A0A803PEN7_CANSA</name>
<dbReference type="Proteomes" id="UP000596661">
    <property type="component" value="Chromosome 4"/>
</dbReference>
<evidence type="ECO:0008006" key="3">
    <source>
        <dbReference type="Google" id="ProtNLM"/>
    </source>
</evidence>